<organism evidence="2 3">
    <name type="scientific">Halogeometricum limi</name>
    <dbReference type="NCBI Taxonomy" id="555875"/>
    <lineage>
        <taxon>Archaea</taxon>
        <taxon>Methanobacteriati</taxon>
        <taxon>Methanobacteriota</taxon>
        <taxon>Stenosarchaea group</taxon>
        <taxon>Halobacteria</taxon>
        <taxon>Halobacteriales</taxon>
        <taxon>Haloferacaceae</taxon>
        <taxon>Halogeometricum</taxon>
    </lineage>
</organism>
<feature type="compositionally biased region" description="Acidic residues" evidence="1">
    <location>
        <begin position="14"/>
        <end position="44"/>
    </location>
</feature>
<feature type="region of interest" description="Disordered" evidence="1">
    <location>
        <begin position="1"/>
        <end position="54"/>
    </location>
</feature>
<gene>
    <name evidence="2" type="ORF">SAMN04488124_3389</name>
</gene>
<evidence type="ECO:0000313" key="3">
    <source>
        <dbReference type="Proteomes" id="UP000243250"/>
    </source>
</evidence>
<dbReference type="AlphaFoldDB" id="A0A1I6ILP3"/>
<keyword evidence="3" id="KW-1185">Reference proteome</keyword>
<reference evidence="3" key="1">
    <citation type="submission" date="2016-10" db="EMBL/GenBank/DDBJ databases">
        <authorList>
            <person name="Varghese N."/>
            <person name="Submissions S."/>
        </authorList>
    </citation>
    <scope>NUCLEOTIDE SEQUENCE [LARGE SCALE GENOMIC DNA]</scope>
    <source>
        <strain evidence="3">CGMCC 1.8711</strain>
    </source>
</reference>
<evidence type="ECO:0000313" key="2">
    <source>
        <dbReference type="EMBL" id="SFR67665.1"/>
    </source>
</evidence>
<accession>A0A1I6ILP3</accession>
<protein>
    <submittedName>
        <fullName evidence="2">Uncharacterized protein</fullName>
    </submittedName>
</protein>
<name>A0A1I6ILP3_9EURY</name>
<dbReference type="OrthoDB" id="300423at2157"/>
<proteinExistence type="predicted"/>
<sequence>MPDENRFSGLADVVDADEEAGDDAEATEANDEEPVSESDAETALDDPSAPGPAFEFEETTAKSVYVRPETLSVLDDAEFEVESVLRRDHDVRDLTGREFHDALVRVAAAHPEAVAELVLEARETE</sequence>
<dbReference type="EMBL" id="FOYS01000006">
    <property type="protein sequence ID" value="SFR67665.1"/>
    <property type="molecule type" value="Genomic_DNA"/>
</dbReference>
<dbReference type="Proteomes" id="UP000243250">
    <property type="component" value="Unassembled WGS sequence"/>
</dbReference>
<dbReference type="InterPro" id="IPR058276">
    <property type="entry name" value="DUF7970"/>
</dbReference>
<evidence type="ECO:0000256" key="1">
    <source>
        <dbReference type="SAM" id="MobiDB-lite"/>
    </source>
</evidence>
<dbReference type="Pfam" id="PF25925">
    <property type="entry name" value="DUF7970"/>
    <property type="match status" value="1"/>
</dbReference>
<dbReference type="RefSeq" id="WP_089883108.1">
    <property type="nucleotide sequence ID" value="NZ_FOYS01000006.1"/>
</dbReference>